<reference evidence="2" key="1">
    <citation type="submission" date="2016-10" db="EMBL/GenBank/DDBJ databases">
        <authorList>
            <person name="Varghese N."/>
            <person name="Submissions S."/>
        </authorList>
    </citation>
    <scope>NUCLEOTIDE SEQUENCE [LARGE SCALE GENOMIC DNA]</scope>
    <source>
        <strain evidence="2">JCM 14963</strain>
    </source>
</reference>
<organism evidence="1 2">
    <name type="scientific">Halopseudomonas sabulinigri</name>
    <dbReference type="NCBI Taxonomy" id="472181"/>
    <lineage>
        <taxon>Bacteria</taxon>
        <taxon>Pseudomonadati</taxon>
        <taxon>Pseudomonadota</taxon>
        <taxon>Gammaproteobacteria</taxon>
        <taxon>Pseudomonadales</taxon>
        <taxon>Pseudomonadaceae</taxon>
        <taxon>Halopseudomonas</taxon>
    </lineage>
</organism>
<accession>A0A1H1LRX9</accession>
<evidence type="ECO:0000313" key="2">
    <source>
        <dbReference type="Proteomes" id="UP000243413"/>
    </source>
</evidence>
<dbReference type="EMBL" id="LT629763">
    <property type="protein sequence ID" value="SDR76539.1"/>
    <property type="molecule type" value="Genomic_DNA"/>
</dbReference>
<proteinExistence type="predicted"/>
<gene>
    <name evidence="1" type="ORF">SAMN05216271_0323</name>
</gene>
<dbReference type="Proteomes" id="UP000243413">
    <property type="component" value="Chromosome I"/>
</dbReference>
<evidence type="ECO:0000313" key="1">
    <source>
        <dbReference type="EMBL" id="SDR76539.1"/>
    </source>
</evidence>
<protein>
    <submittedName>
        <fullName evidence="1">Uncharacterized protein</fullName>
    </submittedName>
</protein>
<sequence>MAILKRIIKRSNTPAKTVEPQAHPNFWMYQ</sequence>
<name>A0A1H1LRX9_9GAMM</name>
<dbReference type="AlphaFoldDB" id="A0A1H1LRX9"/>